<gene>
    <name evidence="6 8" type="primary">ruvA</name>
    <name evidence="8" type="ORF">ESA94_07270</name>
</gene>
<dbReference type="InterPro" id="IPR036267">
    <property type="entry name" value="RuvA_C_sf"/>
</dbReference>
<dbReference type="RefSeq" id="WP_129130159.1">
    <property type="nucleotide sequence ID" value="NZ_SDHW01000001.1"/>
</dbReference>
<dbReference type="InterPro" id="IPR011114">
    <property type="entry name" value="RuvA_C"/>
</dbReference>
<dbReference type="AlphaFoldDB" id="A0A4Q1CQ45"/>
<evidence type="ECO:0000256" key="2">
    <source>
        <dbReference type="ARBA" id="ARBA00022763"/>
    </source>
</evidence>
<comment type="subcellular location">
    <subcellularLocation>
        <location evidence="6">Cytoplasm</location>
    </subcellularLocation>
</comment>
<dbReference type="SMART" id="SM00278">
    <property type="entry name" value="HhH1"/>
    <property type="match status" value="2"/>
</dbReference>
<evidence type="ECO:0000313" key="9">
    <source>
        <dbReference type="Proteomes" id="UP000290204"/>
    </source>
</evidence>
<proteinExistence type="inferred from homology"/>
<feature type="domain" description="Helix-hairpin-helix DNA-binding motif class 1" evidence="7">
    <location>
        <begin position="107"/>
        <end position="126"/>
    </location>
</feature>
<dbReference type="GO" id="GO:0005524">
    <property type="term" value="F:ATP binding"/>
    <property type="evidence" value="ECO:0007669"/>
    <property type="project" value="InterPro"/>
</dbReference>
<dbReference type="HAMAP" id="MF_00031">
    <property type="entry name" value="DNA_HJ_migration_RuvA"/>
    <property type="match status" value="1"/>
</dbReference>
<dbReference type="GO" id="GO:0006310">
    <property type="term" value="P:DNA recombination"/>
    <property type="evidence" value="ECO:0007669"/>
    <property type="project" value="UniProtKB-UniRule"/>
</dbReference>
<dbReference type="Pfam" id="PF01330">
    <property type="entry name" value="RuvA_N"/>
    <property type="match status" value="1"/>
</dbReference>
<comment type="caution">
    <text evidence="6">Lacks conserved residue(s) required for the propagation of feature annotation.</text>
</comment>
<evidence type="ECO:0000256" key="5">
    <source>
        <dbReference type="ARBA" id="ARBA00023204"/>
    </source>
</evidence>
<protein>
    <recommendedName>
        <fullName evidence="6">Holliday junction branch migration complex subunit RuvA</fullName>
    </recommendedName>
</protein>
<comment type="caution">
    <text evidence="8">The sequence shown here is derived from an EMBL/GenBank/DDBJ whole genome shotgun (WGS) entry which is preliminary data.</text>
</comment>
<evidence type="ECO:0000256" key="4">
    <source>
        <dbReference type="ARBA" id="ARBA00023172"/>
    </source>
</evidence>
<comment type="function">
    <text evidence="6">The RuvA-RuvB-RuvC complex processes Holliday junction (HJ) DNA during genetic recombination and DNA repair, while the RuvA-RuvB complex plays an important role in the rescue of blocked DNA replication forks via replication fork reversal (RFR). RuvA specifically binds to HJ cruciform DNA, conferring on it an open structure. The RuvB hexamer acts as an ATP-dependent pump, pulling dsDNA into and through the RuvAB complex. HJ branch migration allows RuvC to scan DNA until it finds its consensus sequence, where it cleaves and resolves the cruciform DNA.</text>
</comment>
<dbReference type="InterPro" id="IPR012340">
    <property type="entry name" value="NA-bd_OB-fold"/>
</dbReference>
<feature type="domain" description="Helix-hairpin-helix DNA-binding motif class 1" evidence="7">
    <location>
        <begin position="72"/>
        <end position="91"/>
    </location>
</feature>
<dbReference type="Gene3D" id="1.10.8.10">
    <property type="entry name" value="DNA helicase RuvA subunit, C-terminal domain"/>
    <property type="match status" value="1"/>
</dbReference>
<dbReference type="InterPro" id="IPR003583">
    <property type="entry name" value="Hlx-hairpin-Hlx_DNA-bd_motif"/>
</dbReference>
<evidence type="ECO:0000256" key="3">
    <source>
        <dbReference type="ARBA" id="ARBA00023125"/>
    </source>
</evidence>
<keyword evidence="3 6" id="KW-0238">DNA-binding</keyword>
<reference evidence="8 9" key="1">
    <citation type="submission" date="2019-01" db="EMBL/GenBank/DDBJ databases">
        <title>Lacibacter sp. strain TTM-7.</title>
        <authorList>
            <person name="Chen W.-M."/>
        </authorList>
    </citation>
    <scope>NUCLEOTIDE SEQUENCE [LARGE SCALE GENOMIC DNA]</scope>
    <source>
        <strain evidence="8 9">TTM-7</strain>
    </source>
</reference>
<dbReference type="Pfam" id="PF14520">
    <property type="entry name" value="HHH_5"/>
    <property type="match status" value="1"/>
</dbReference>
<sequence length="194" mass="21251">MFAYLKGVFSLKTPTVVHVDVHGVGYEVQVSLHTYSKIQNLDEGTLFTHLLIREDAHTLYGFYDKAEKEVFLHLLSVSGVGATTARMMLSSLHAEEVVKAILNGNVVLLESVKGIGKKTAQRIVLELRDKLAKTPVEVNISPLNHNSLDLDALTAMTALGIARNAAESAIKKARQINTEFAEVQELIKAALKCL</sequence>
<dbReference type="Proteomes" id="UP000290204">
    <property type="component" value="Unassembled WGS sequence"/>
</dbReference>
<dbReference type="SUPFAM" id="SSF50249">
    <property type="entry name" value="Nucleic acid-binding proteins"/>
    <property type="match status" value="1"/>
</dbReference>
<dbReference type="GO" id="GO:0048476">
    <property type="term" value="C:Holliday junction resolvase complex"/>
    <property type="evidence" value="ECO:0007669"/>
    <property type="project" value="UniProtKB-UniRule"/>
</dbReference>
<dbReference type="GO" id="GO:0005737">
    <property type="term" value="C:cytoplasm"/>
    <property type="evidence" value="ECO:0007669"/>
    <property type="project" value="UniProtKB-SubCell"/>
</dbReference>
<dbReference type="GO" id="GO:0000400">
    <property type="term" value="F:four-way junction DNA binding"/>
    <property type="evidence" value="ECO:0007669"/>
    <property type="project" value="UniProtKB-UniRule"/>
</dbReference>
<keyword evidence="2 6" id="KW-0227">DNA damage</keyword>
<evidence type="ECO:0000256" key="6">
    <source>
        <dbReference type="HAMAP-Rule" id="MF_00031"/>
    </source>
</evidence>
<dbReference type="NCBIfam" id="TIGR00084">
    <property type="entry name" value="ruvA"/>
    <property type="match status" value="1"/>
</dbReference>
<dbReference type="EMBL" id="SDHW01000001">
    <property type="protein sequence ID" value="RXK62789.1"/>
    <property type="molecule type" value="Genomic_DNA"/>
</dbReference>
<dbReference type="Gene3D" id="2.40.50.140">
    <property type="entry name" value="Nucleic acid-binding proteins"/>
    <property type="match status" value="1"/>
</dbReference>
<evidence type="ECO:0000259" key="7">
    <source>
        <dbReference type="SMART" id="SM00278"/>
    </source>
</evidence>
<comment type="domain">
    <text evidence="6">Has three domains with a flexible linker between the domains II and III and assumes an 'L' shape. Domain III is highly mobile and contacts RuvB.</text>
</comment>
<comment type="subunit">
    <text evidence="6">Homotetramer. Forms an RuvA(8)-RuvB(12)-Holliday junction (HJ) complex. HJ DNA is sandwiched between 2 RuvA tetramers; dsDNA enters through RuvA and exits via RuvB. An RuvB hexamer assembles on each DNA strand where it exits the tetramer. Each RuvB hexamer is contacted by two RuvA subunits (via domain III) on 2 adjacent RuvB subunits; this complex drives branch migration. In the full resolvosome a probable DNA-RuvA(4)-RuvB(12)-RuvC(2) complex forms which resolves the HJ.</text>
</comment>
<feature type="region of interest" description="Domain III" evidence="6">
    <location>
        <begin position="144"/>
        <end position="194"/>
    </location>
</feature>
<dbReference type="InterPro" id="IPR000085">
    <property type="entry name" value="RuvA"/>
</dbReference>
<organism evidence="8 9">
    <name type="scientific">Lacibacter luteus</name>
    <dbReference type="NCBI Taxonomy" id="2508719"/>
    <lineage>
        <taxon>Bacteria</taxon>
        <taxon>Pseudomonadati</taxon>
        <taxon>Bacteroidota</taxon>
        <taxon>Chitinophagia</taxon>
        <taxon>Chitinophagales</taxon>
        <taxon>Chitinophagaceae</taxon>
        <taxon>Lacibacter</taxon>
    </lineage>
</organism>
<evidence type="ECO:0000313" key="8">
    <source>
        <dbReference type="EMBL" id="RXK62789.1"/>
    </source>
</evidence>
<comment type="similarity">
    <text evidence="6">Belongs to the RuvA family.</text>
</comment>
<accession>A0A4Q1CQ45</accession>
<keyword evidence="1 6" id="KW-0963">Cytoplasm</keyword>
<dbReference type="SUPFAM" id="SSF46929">
    <property type="entry name" value="DNA helicase RuvA subunit, C-terminal domain"/>
    <property type="match status" value="1"/>
</dbReference>
<dbReference type="InterPro" id="IPR013849">
    <property type="entry name" value="DNA_helicase_Holl-junc_RuvA_I"/>
</dbReference>
<dbReference type="GO" id="GO:0009379">
    <property type="term" value="C:Holliday junction helicase complex"/>
    <property type="evidence" value="ECO:0007669"/>
    <property type="project" value="InterPro"/>
</dbReference>
<name>A0A4Q1CQ45_9BACT</name>
<keyword evidence="5 6" id="KW-0234">DNA repair</keyword>
<dbReference type="SUPFAM" id="SSF47781">
    <property type="entry name" value="RuvA domain 2-like"/>
    <property type="match status" value="1"/>
</dbReference>
<dbReference type="GO" id="GO:0006281">
    <property type="term" value="P:DNA repair"/>
    <property type="evidence" value="ECO:0007669"/>
    <property type="project" value="UniProtKB-UniRule"/>
</dbReference>
<keyword evidence="4 6" id="KW-0233">DNA recombination</keyword>
<dbReference type="InterPro" id="IPR010994">
    <property type="entry name" value="RuvA_2-like"/>
</dbReference>
<dbReference type="GO" id="GO:0009378">
    <property type="term" value="F:four-way junction helicase activity"/>
    <property type="evidence" value="ECO:0007669"/>
    <property type="project" value="InterPro"/>
</dbReference>
<dbReference type="CDD" id="cd14332">
    <property type="entry name" value="UBA_RuvA_C"/>
    <property type="match status" value="1"/>
</dbReference>
<keyword evidence="9" id="KW-1185">Reference proteome</keyword>
<dbReference type="Gene3D" id="1.10.150.20">
    <property type="entry name" value="5' to 3' exonuclease, C-terminal subdomain"/>
    <property type="match status" value="1"/>
</dbReference>
<evidence type="ECO:0000256" key="1">
    <source>
        <dbReference type="ARBA" id="ARBA00022490"/>
    </source>
</evidence>
<dbReference type="OrthoDB" id="5293449at2"/>